<evidence type="ECO:0000313" key="4">
    <source>
        <dbReference type="Proteomes" id="UP000238701"/>
    </source>
</evidence>
<dbReference type="AlphaFoldDB" id="A0A2U3K5G4"/>
<dbReference type="EMBL" id="OMOD01000041">
    <property type="protein sequence ID" value="SPF34883.1"/>
    <property type="molecule type" value="Genomic_DNA"/>
</dbReference>
<dbReference type="PANTHER" id="PTHR33221">
    <property type="entry name" value="WINGED HELIX-TURN-HELIX TRANSCRIPTIONAL REGULATOR, RRF2 FAMILY"/>
    <property type="match status" value="1"/>
</dbReference>
<dbReference type="SUPFAM" id="SSF46785">
    <property type="entry name" value="Winged helix' DNA-binding domain"/>
    <property type="match status" value="1"/>
</dbReference>
<dbReference type="NCBIfam" id="TIGR00738">
    <property type="entry name" value="rrf2_super"/>
    <property type="match status" value="1"/>
</dbReference>
<feature type="region of interest" description="Disordered" evidence="2">
    <location>
        <begin position="138"/>
        <end position="175"/>
    </location>
</feature>
<dbReference type="InterPro" id="IPR030489">
    <property type="entry name" value="TR_Rrf2-type_CS"/>
</dbReference>
<dbReference type="PROSITE" id="PS01332">
    <property type="entry name" value="HTH_RRF2_1"/>
    <property type="match status" value="1"/>
</dbReference>
<dbReference type="Pfam" id="PF02082">
    <property type="entry name" value="Rrf2"/>
    <property type="match status" value="1"/>
</dbReference>
<dbReference type="InterPro" id="IPR036390">
    <property type="entry name" value="WH_DNA-bd_sf"/>
</dbReference>
<dbReference type="OrthoDB" id="9808360at2"/>
<proteinExistence type="predicted"/>
<dbReference type="PROSITE" id="PS51197">
    <property type="entry name" value="HTH_RRF2_2"/>
    <property type="match status" value="1"/>
</dbReference>
<dbReference type="GO" id="GO:0005829">
    <property type="term" value="C:cytosol"/>
    <property type="evidence" value="ECO:0007669"/>
    <property type="project" value="TreeGrafter"/>
</dbReference>
<organism evidence="3 4">
    <name type="scientific">Candidatus Sulfotelmatobacter kueseliae</name>
    <dbReference type="NCBI Taxonomy" id="2042962"/>
    <lineage>
        <taxon>Bacteria</taxon>
        <taxon>Pseudomonadati</taxon>
        <taxon>Acidobacteriota</taxon>
        <taxon>Terriglobia</taxon>
        <taxon>Terriglobales</taxon>
        <taxon>Candidatus Korobacteraceae</taxon>
        <taxon>Candidatus Sulfotelmatobacter</taxon>
    </lineage>
</organism>
<dbReference type="GO" id="GO:0003677">
    <property type="term" value="F:DNA binding"/>
    <property type="evidence" value="ECO:0007669"/>
    <property type="project" value="UniProtKB-KW"/>
</dbReference>
<dbReference type="Gene3D" id="1.10.10.10">
    <property type="entry name" value="Winged helix-like DNA-binding domain superfamily/Winged helix DNA-binding domain"/>
    <property type="match status" value="1"/>
</dbReference>
<sequence length="175" mass="19478">MKISQKGLYALQAMMMLARHHQEGPIKIREIAVEEVLPEKFLEIILIELKNARLVESTRGARGGYRLRRLPSDIHLSEVIRVIDGPLAPFGDAEHLRELISRDASHRALYKVFLAVRNSASRILESTTLADIANLELPDSKKQSKKQKSDAVSAFPGAAPVPDRIEIPGLARARS</sequence>
<evidence type="ECO:0000256" key="2">
    <source>
        <dbReference type="SAM" id="MobiDB-lite"/>
    </source>
</evidence>
<dbReference type="InterPro" id="IPR000944">
    <property type="entry name" value="Tscrpt_reg_Rrf2"/>
</dbReference>
<dbReference type="Proteomes" id="UP000238701">
    <property type="component" value="Unassembled WGS sequence"/>
</dbReference>
<dbReference type="PANTHER" id="PTHR33221:SF5">
    <property type="entry name" value="HTH-TYPE TRANSCRIPTIONAL REGULATOR ISCR"/>
    <property type="match status" value="1"/>
</dbReference>
<keyword evidence="1" id="KW-0238">DNA-binding</keyword>
<dbReference type="InterPro" id="IPR036388">
    <property type="entry name" value="WH-like_DNA-bd_sf"/>
</dbReference>
<dbReference type="GO" id="GO:0003700">
    <property type="term" value="F:DNA-binding transcription factor activity"/>
    <property type="evidence" value="ECO:0007669"/>
    <property type="project" value="TreeGrafter"/>
</dbReference>
<evidence type="ECO:0008006" key="5">
    <source>
        <dbReference type="Google" id="ProtNLM"/>
    </source>
</evidence>
<protein>
    <recommendedName>
        <fullName evidence="5">Transcriptional regulator, BadM/Rrf2 family</fullName>
    </recommendedName>
</protein>
<evidence type="ECO:0000256" key="1">
    <source>
        <dbReference type="ARBA" id="ARBA00023125"/>
    </source>
</evidence>
<evidence type="ECO:0000313" key="3">
    <source>
        <dbReference type="EMBL" id="SPF34883.1"/>
    </source>
</evidence>
<gene>
    <name evidence="3" type="ORF">SBA1_1350002</name>
</gene>
<reference evidence="4" key="1">
    <citation type="submission" date="2018-02" db="EMBL/GenBank/DDBJ databases">
        <authorList>
            <person name="Hausmann B."/>
        </authorList>
    </citation>
    <scope>NUCLEOTIDE SEQUENCE [LARGE SCALE GENOMIC DNA]</scope>
    <source>
        <strain evidence="4">Peat soil MAG SbA1</strain>
    </source>
</reference>
<name>A0A2U3K5G4_9BACT</name>
<accession>A0A2U3K5G4</accession>